<keyword evidence="1" id="KW-0732">Signal</keyword>
<feature type="signal peptide" evidence="1">
    <location>
        <begin position="1"/>
        <end position="22"/>
    </location>
</feature>
<dbReference type="RefSeq" id="WP_304994030.1">
    <property type="nucleotide sequence ID" value="NZ_CP101717.1"/>
</dbReference>
<proteinExistence type="predicted"/>
<feature type="chain" id="PRO_5044294632" description="Transporter substrate-binding domain-containing protein" evidence="1">
    <location>
        <begin position="23"/>
        <end position="265"/>
    </location>
</feature>
<gene>
    <name evidence="2" type="ORF">NFC81_08365</name>
</gene>
<dbReference type="EMBL" id="CP101717">
    <property type="protein sequence ID" value="WLD56746.1"/>
    <property type="molecule type" value="Genomic_DNA"/>
</dbReference>
<name>A0AB38YCE8_9GAMM</name>
<dbReference type="SUPFAM" id="SSF53850">
    <property type="entry name" value="Periplasmic binding protein-like II"/>
    <property type="match status" value="1"/>
</dbReference>
<accession>A0AB38YCE8</accession>
<protein>
    <recommendedName>
        <fullName evidence="3">Transporter substrate-binding domain-containing protein</fullName>
    </recommendedName>
</protein>
<evidence type="ECO:0000313" key="2">
    <source>
        <dbReference type="EMBL" id="WLD56746.1"/>
    </source>
</evidence>
<reference evidence="2" key="1">
    <citation type="submission" date="2022-07" db="EMBL/GenBank/DDBJ databases">
        <title>Complete genome sequence of Salinispirillum sp. LH10-3-1 capable of multiple carbohydrate inversion isolated from a soda lake.</title>
        <authorList>
            <person name="Liu J."/>
            <person name="Zhai Y."/>
            <person name="Zhang H."/>
            <person name="Yang H."/>
            <person name="Qu J."/>
            <person name="Li J."/>
        </authorList>
    </citation>
    <scope>NUCLEOTIDE SEQUENCE</scope>
    <source>
        <strain evidence="2">LH 10-3-1</strain>
    </source>
</reference>
<organism evidence="2">
    <name type="scientific">Salinispirillum sp. LH 10-3-1</name>
    <dbReference type="NCBI Taxonomy" id="2952525"/>
    <lineage>
        <taxon>Bacteria</taxon>
        <taxon>Pseudomonadati</taxon>
        <taxon>Pseudomonadota</taxon>
        <taxon>Gammaproteobacteria</taxon>
        <taxon>Oceanospirillales</taxon>
        <taxon>Saccharospirillaceae</taxon>
        <taxon>Salinispirillum</taxon>
    </lineage>
</organism>
<sequence>MKIVFQALILSLTLSVSSALWANNLTLKVPVIAEQPEAAAYYHELLTEAFSDIGYTLTLDIVALPQMRATNALEQGAIDLMWLVRSAERDAAFTSVPVGLTNSLIGQRVLLIRPEDQAKFDNVNSLDDLRALDLVAGMGQGWFDVAVWRANDLRLQEQGGSWQSIYPMLAAGRTYDYFPRGMNEVVAEANAHSDLAIERNLVLSYERDFQFYLSQNAAQHRDLLVRALTQASDSGLVDRLVQKYWADDFQALDFNNRLVLQMVTP</sequence>
<evidence type="ECO:0008006" key="3">
    <source>
        <dbReference type="Google" id="ProtNLM"/>
    </source>
</evidence>
<dbReference type="AlphaFoldDB" id="A0AB38YCE8"/>
<evidence type="ECO:0000256" key="1">
    <source>
        <dbReference type="SAM" id="SignalP"/>
    </source>
</evidence>